<dbReference type="InterPro" id="IPR032675">
    <property type="entry name" value="LRR_dom_sf"/>
</dbReference>
<proteinExistence type="predicted"/>
<dbReference type="SUPFAM" id="SSF52058">
    <property type="entry name" value="L domain-like"/>
    <property type="match status" value="1"/>
</dbReference>
<evidence type="ECO:0000256" key="1">
    <source>
        <dbReference type="ARBA" id="ARBA00022614"/>
    </source>
</evidence>
<dbReference type="Ensembl" id="ENSNBRT00000012155.1">
    <property type="protein sequence ID" value="ENSNBRP00000011822.1"/>
    <property type="gene ID" value="ENSNBRG00000009131.1"/>
</dbReference>
<sequence length="1249" mass="142345">MLSNEKQKNRSEEEVIKKLCMANGVPYEKIAQEGSSITSLEMFFSGFPCMVGLSFFPRLSQLTIIGQNIEYIDGLECCPLLQELWIVQCHLTEISGLQNCLQLEKLYLYENKISEIKNLDLQVHLEVLWINNNCITKIKVRAVSPCLDLNVNLQKLNLSGNKISSFKELSQLARLPRLSELALKDPTSTPNPVCLLCNYDTHILYHVPSLQRLDIYDVSSKQIKEAAESAVMKKRMYYNMRVRTAQRKLAETRLSLIERKKTLSQSPEECIKTLTRALKFVCTLHKMFFCSSSKKLQDPATEHKVHAKIEALRKRLKLWTRRLDEMEYTVQFLLMELESVGNIRLEEGCSTDPWFTSCCDLLLSRFSPSDYKTYGITDIRVDRVIRIHNSALRLCFEDKIHRLLANEDLSSQNYRRQLEYLFYIVDPEKCEKDETLQILQEGFKTTEQQKAMGKEGAIPFSNSLSLNEQSRIEYTLRQTSQGHTKHSMDTIPFRHGQVNVSKVFVGKSMPIRDGEPVDRSNYPGVYSVYRSVETNPRRRQWFVFDHELVLPEYIIYYEYITQVNYCIHSFDYPTNDVALDKEVLNREPVLKPQPKLLSLDDKILLSVARANVLSQITVLNLHGNSLSNIKEISSLTALRHLTVSFNEFTHLDDISHMPNLEFLDASFNHLVTLEGLRGLGQLKQLDVRWNKLTKVREDTAVLRKHTPALLKLDTRNNPWNRPEAVRMTILGHLMNLTHLDDVLVAEEEAAEAVQMTAGSKINQLQHVGFSVKTFLGAVLGGMMLNFVTFCVYQIADQITTLNLDNQRISKMINLSKLVNLRWASFNDNEISKVEGLDNCLKLEELSLNNNSICTLSGLTRLHCLNKLSVDGNWLTSLDVSTLDGLSSLSFLSAENNCIASLHGIQRLRSLFELYIGSNQISTSRDIYCLKGLTNLLILDLCGNPLVEKLENYRIYVVFHLPFLKALDGIEASECESAKNMFMGRLTTDTVAEKLGHSNYTKITHLNLQSCSIRIVDLSPPELFRNVRCINLDHSNLTSFSGLIHLPNIKALCLNYNHIESILPRQKTQTHLTSRQILYSKVHSSGYSQQSTSKATRDTGPTGSLEPLMGSLEVLHLSHNGISNMANLQLSRLTNLKALFLEGNEISQVEGLEGLHQLRELVLNRNRIKTLTKNSFAAQALLLQLHLAQNRIRELNHLDPLIELHKLSLDMNKLQDIAELDKLEALPSLKELSVVGNPVSINKFYKQSVH</sequence>
<dbReference type="InterPro" id="IPR050836">
    <property type="entry name" value="SDS22/Internalin_LRR"/>
</dbReference>
<dbReference type="InterPro" id="IPR001611">
    <property type="entry name" value="Leu-rich_rpt"/>
</dbReference>
<evidence type="ECO:0000256" key="3">
    <source>
        <dbReference type="SAM" id="MobiDB-lite"/>
    </source>
</evidence>
<dbReference type="Proteomes" id="UP000261580">
    <property type="component" value="Unassembled WGS sequence"/>
</dbReference>
<dbReference type="SMART" id="SM00369">
    <property type="entry name" value="LRR_TYP"/>
    <property type="match status" value="13"/>
</dbReference>
<organism evidence="4 5">
    <name type="scientific">Neolamprologus brichardi</name>
    <name type="common">Fairy cichlid</name>
    <name type="synonym">Lamprologus brichardi</name>
    <dbReference type="NCBI Taxonomy" id="32507"/>
    <lineage>
        <taxon>Eukaryota</taxon>
        <taxon>Metazoa</taxon>
        <taxon>Chordata</taxon>
        <taxon>Craniata</taxon>
        <taxon>Vertebrata</taxon>
        <taxon>Euteleostomi</taxon>
        <taxon>Actinopterygii</taxon>
        <taxon>Neopterygii</taxon>
        <taxon>Teleostei</taxon>
        <taxon>Neoteleostei</taxon>
        <taxon>Acanthomorphata</taxon>
        <taxon>Ovalentaria</taxon>
        <taxon>Cichlomorphae</taxon>
        <taxon>Cichliformes</taxon>
        <taxon>Cichlidae</taxon>
        <taxon>African cichlids</taxon>
        <taxon>Pseudocrenilabrinae</taxon>
        <taxon>Lamprologini</taxon>
        <taxon>Neolamprologus</taxon>
    </lineage>
</organism>
<evidence type="ECO:0000313" key="5">
    <source>
        <dbReference type="Proteomes" id="UP000261580"/>
    </source>
</evidence>
<dbReference type="Bgee" id="ENSNBRG00000009131">
    <property type="expression patterns" value="Expressed in testis and 2 other cell types or tissues"/>
</dbReference>
<feature type="region of interest" description="Disordered" evidence="3">
    <location>
        <begin position="1083"/>
        <end position="1102"/>
    </location>
</feature>
<dbReference type="STRING" id="32507.ENSNBRP00000011822"/>
<keyword evidence="1" id="KW-0433">Leucine-rich repeat</keyword>
<accession>A0A3Q4H5V5</accession>
<dbReference type="SMART" id="SM00365">
    <property type="entry name" value="LRR_SD22"/>
    <property type="match status" value="14"/>
</dbReference>
<keyword evidence="2" id="KW-0677">Repeat</keyword>
<dbReference type="AlphaFoldDB" id="A0A3Q4H5V5"/>
<protein>
    <submittedName>
        <fullName evidence="4">Leucine rich repeat containing 9</fullName>
    </submittedName>
</protein>
<dbReference type="PANTHER" id="PTHR46652">
    <property type="entry name" value="LEUCINE-RICH REPEAT AND IQ DOMAIN-CONTAINING PROTEIN 1-RELATED"/>
    <property type="match status" value="1"/>
</dbReference>
<reference evidence="4" key="2">
    <citation type="submission" date="2025-09" db="UniProtKB">
        <authorList>
            <consortium name="Ensembl"/>
        </authorList>
    </citation>
    <scope>IDENTIFICATION</scope>
</reference>
<name>A0A3Q4H5V5_NEOBR</name>
<dbReference type="OMA" id="HTAGNVR"/>
<reference evidence="4" key="1">
    <citation type="submission" date="2025-08" db="UniProtKB">
        <authorList>
            <consortium name="Ensembl"/>
        </authorList>
    </citation>
    <scope>IDENTIFICATION</scope>
</reference>
<dbReference type="InterPro" id="IPR003591">
    <property type="entry name" value="Leu-rich_rpt_typical-subtyp"/>
</dbReference>
<keyword evidence="5" id="KW-1185">Reference proteome</keyword>
<dbReference type="Gene3D" id="3.90.228.10">
    <property type="match status" value="1"/>
</dbReference>
<dbReference type="Pfam" id="PF13855">
    <property type="entry name" value="LRR_8"/>
    <property type="match status" value="1"/>
</dbReference>
<dbReference type="Gene3D" id="3.80.10.10">
    <property type="entry name" value="Ribonuclease Inhibitor"/>
    <property type="match status" value="8"/>
</dbReference>
<feature type="compositionally biased region" description="Polar residues" evidence="3">
    <location>
        <begin position="1083"/>
        <end position="1101"/>
    </location>
</feature>
<dbReference type="GeneTree" id="ENSGT00940000158583"/>
<dbReference type="PROSITE" id="PS51450">
    <property type="entry name" value="LRR"/>
    <property type="match status" value="8"/>
</dbReference>
<dbReference type="Pfam" id="PF14580">
    <property type="entry name" value="LRR_9"/>
    <property type="match status" value="1"/>
</dbReference>
<evidence type="ECO:0000256" key="2">
    <source>
        <dbReference type="ARBA" id="ARBA00022737"/>
    </source>
</evidence>
<evidence type="ECO:0000313" key="4">
    <source>
        <dbReference type="Ensembl" id="ENSNBRP00000011822.1"/>
    </source>
</evidence>
<dbReference type="SUPFAM" id="SSF52075">
    <property type="entry name" value="Outer arm dynein light chain 1"/>
    <property type="match status" value="2"/>
</dbReference>
<dbReference type="PANTHER" id="PTHR46652:SF3">
    <property type="entry name" value="LEUCINE-RICH REPEAT-CONTAINING PROTEIN 9"/>
    <property type="match status" value="1"/>
</dbReference>